<comment type="caution">
    <text evidence="1">The sequence shown here is derived from an EMBL/GenBank/DDBJ whole genome shotgun (WGS) entry which is preliminary data.</text>
</comment>
<organism evidence="1 2">
    <name type="scientific">Plakobranchus ocellatus</name>
    <dbReference type="NCBI Taxonomy" id="259542"/>
    <lineage>
        <taxon>Eukaryota</taxon>
        <taxon>Metazoa</taxon>
        <taxon>Spiralia</taxon>
        <taxon>Lophotrochozoa</taxon>
        <taxon>Mollusca</taxon>
        <taxon>Gastropoda</taxon>
        <taxon>Heterobranchia</taxon>
        <taxon>Euthyneura</taxon>
        <taxon>Panpulmonata</taxon>
        <taxon>Sacoglossa</taxon>
        <taxon>Placobranchoidea</taxon>
        <taxon>Plakobranchidae</taxon>
        <taxon>Plakobranchus</taxon>
    </lineage>
</organism>
<keyword evidence="2" id="KW-1185">Reference proteome</keyword>
<evidence type="ECO:0000313" key="2">
    <source>
        <dbReference type="Proteomes" id="UP000735302"/>
    </source>
</evidence>
<dbReference type="EMBL" id="BLXT01008368">
    <property type="protein sequence ID" value="GFO48052.1"/>
    <property type="molecule type" value="Genomic_DNA"/>
</dbReference>
<evidence type="ECO:0000313" key="1">
    <source>
        <dbReference type="EMBL" id="GFO48052.1"/>
    </source>
</evidence>
<reference evidence="1 2" key="1">
    <citation type="journal article" date="2021" name="Elife">
        <title>Chloroplast acquisition without the gene transfer in kleptoplastic sea slugs, Plakobranchus ocellatus.</title>
        <authorList>
            <person name="Maeda T."/>
            <person name="Takahashi S."/>
            <person name="Yoshida T."/>
            <person name="Shimamura S."/>
            <person name="Takaki Y."/>
            <person name="Nagai Y."/>
            <person name="Toyoda A."/>
            <person name="Suzuki Y."/>
            <person name="Arimoto A."/>
            <person name="Ishii H."/>
            <person name="Satoh N."/>
            <person name="Nishiyama T."/>
            <person name="Hasebe M."/>
            <person name="Maruyama T."/>
            <person name="Minagawa J."/>
            <person name="Obokata J."/>
            <person name="Shigenobu S."/>
        </authorList>
    </citation>
    <scope>NUCLEOTIDE SEQUENCE [LARGE SCALE GENOMIC DNA]</scope>
</reference>
<dbReference type="AlphaFoldDB" id="A0AAV4DVM1"/>
<proteinExistence type="predicted"/>
<accession>A0AAV4DVM1</accession>
<dbReference type="Proteomes" id="UP000735302">
    <property type="component" value="Unassembled WGS sequence"/>
</dbReference>
<gene>
    <name evidence="1" type="ORF">PoB_007455700</name>
</gene>
<name>A0AAV4DVM1_9GAST</name>
<sequence length="110" mass="12358">MTQILCLHLLPSRSLPGAPVDGEPYLRSTGTTLSRVQVQPPAPWPDGGPENLEITLVRISYIEQKNTISHFLSPTPTMDSEKWHTLMPTPLQGRRETCSLQYSVPFIEIF</sequence>
<protein>
    <submittedName>
        <fullName evidence="1">Uncharacterized protein</fullName>
    </submittedName>
</protein>